<name>A0AA88QX27_9ASTE</name>
<reference evidence="2" key="1">
    <citation type="submission" date="2022-12" db="EMBL/GenBank/DDBJ databases">
        <title>Draft genome assemblies for two species of Escallonia (Escalloniales).</title>
        <authorList>
            <person name="Chanderbali A."/>
            <person name="Dervinis C."/>
            <person name="Anghel I."/>
            <person name="Soltis D."/>
            <person name="Soltis P."/>
            <person name="Zapata F."/>
        </authorList>
    </citation>
    <scope>NUCLEOTIDE SEQUENCE</scope>
    <source>
        <strain evidence="2">UCBG92.1500</strain>
        <tissue evidence="2">Leaf</tissue>
    </source>
</reference>
<feature type="domain" description="Retroviral polymerase SH3-like" evidence="1">
    <location>
        <begin position="2"/>
        <end position="50"/>
    </location>
</feature>
<dbReference type="Proteomes" id="UP001187471">
    <property type="component" value="Unassembled WGS sequence"/>
</dbReference>
<proteinExistence type="predicted"/>
<keyword evidence="3" id="KW-1185">Reference proteome</keyword>
<organism evidence="2 3">
    <name type="scientific">Escallonia rubra</name>
    <dbReference type="NCBI Taxonomy" id="112253"/>
    <lineage>
        <taxon>Eukaryota</taxon>
        <taxon>Viridiplantae</taxon>
        <taxon>Streptophyta</taxon>
        <taxon>Embryophyta</taxon>
        <taxon>Tracheophyta</taxon>
        <taxon>Spermatophyta</taxon>
        <taxon>Magnoliopsida</taxon>
        <taxon>eudicotyledons</taxon>
        <taxon>Gunneridae</taxon>
        <taxon>Pentapetalae</taxon>
        <taxon>asterids</taxon>
        <taxon>campanulids</taxon>
        <taxon>Escalloniales</taxon>
        <taxon>Escalloniaceae</taxon>
        <taxon>Escallonia</taxon>
    </lineage>
</organism>
<gene>
    <name evidence="2" type="ORF">RJ640_015701</name>
</gene>
<accession>A0AA88QX27</accession>
<dbReference type="EMBL" id="JAVXUO010001905">
    <property type="protein sequence ID" value="KAK2978063.1"/>
    <property type="molecule type" value="Genomic_DNA"/>
</dbReference>
<comment type="caution">
    <text evidence="2">The sequence shown here is derived from an EMBL/GenBank/DDBJ whole genome shotgun (WGS) entry which is preliminary data.</text>
</comment>
<evidence type="ECO:0000313" key="2">
    <source>
        <dbReference type="EMBL" id="KAK2978063.1"/>
    </source>
</evidence>
<dbReference type="InterPro" id="IPR057670">
    <property type="entry name" value="SH3_retrovirus"/>
</dbReference>
<dbReference type="AlphaFoldDB" id="A0AA88QX27"/>
<evidence type="ECO:0000313" key="3">
    <source>
        <dbReference type="Proteomes" id="UP001187471"/>
    </source>
</evidence>
<sequence>MKKLDSKSQKCVFIRYGVDEYGHRLWDYEHNKIIKSRDVIFDESQLYKHRLQEHGIEKDIREYMELDEPKDGQIPRIENPKVFDEATDTEMGAGDQQQVPETPNLRRSNRKDLYVSLVGEKPEAMNANERAILDIKVLATTRLSLTP</sequence>
<dbReference type="Pfam" id="PF25597">
    <property type="entry name" value="SH3_retrovirus"/>
    <property type="match status" value="1"/>
</dbReference>
<evidence type="ECO:0000259" key="1">
    <source>
        <dbReference type="Pfam" id="PF25597"/>
    </source>
</evidence>
<protein>
    <recommendedName>
        <fullName evidence="1">Retroviral polymerase SH3-like domain-containing protein</fullName>
    </recommendedName>
</protein>